<dbReference type="PANTHER" id="PTHR42896:SF2">
    <property type="entry name" value="CBBY-LIKE PROTEIN"/>
    <property type="match status" value="1"/>
</dbReference>
<dbReference type="InterPro" id="IPR006439">
    <property type="entry name" value="HAD-SF_hydro_IA"/>
</dbReference>
<dbReference type="InterPro" id="IPR044999">
    <property type="entry name" value="CbbY-like"/>
</dbReference>
<dbReference type="InterPro" id="IPR023198">
    <property type="entry name" value="PGP-like_dom2"/>
</dbReference>
<reference evidence="1 2" key="1">
    <citation type="submission" date="2019-03" db="EMBL/GenBank/DDBJ databases">
        <title>Genomic Encyclopedia of Type Strains, Phase IV (KMG-IV): sequencing the most valuable type-strain genomes for metagenomic binning, comparative biology and taxonomic classification.</title>
        <authorList>
            <person name="Goeker M."/>
        </authorList>
    </citation>
    <scope>NUCLEOTIDE SEQUENCE [LARGE SCALE GENOMIC DNA]</scope>
    <source>
        <strain evidence="1 2">DSM 13587</strain>
    </source>
</reference>
<keyword evidence="1" id="KW-0378">Hydrolase</keyword>
<accession>A0A4R3MZR1</accession>
<comment type="caution">
    <text evidence="1">The sequence shown here is derived from an EMBL/GenBank/DDBJ whole genome shotgun (WGS) entry which is preliminary data.</text>
</comment>
<sequence length="255" mass="27407">MNFSGNHLKALLFDVDGTLAETEELHRLAFNAAFAGQGLNWHWSQDLYRELLQVAGGRERIRAWLAQAHAHLLEQPDIDDRIAVLHRLKTDHYTAGVAAGRMALRPGVARLIGEARSAGLRLAIVTTTSRANVDALLAATLGTDWEELFDAICSGDEGLPKKPAPDAYRWTLDRLGLDGGDCVAIEDTANGVQAARAAGVPVLVTESLYSRGEDFDGALAVLSDLGEPGQPFHVVAGKDPGAGWADLALLRRLLC</sequence>
<protein>
    <submittedName>
        <fullName evidence="1">HAD superfamily hydrolase (TIGR01509 family)</fullName>
    </submittedName>
</protein>
<dbReference type="SUPFAM" id="SSF56784">
    <property type="entry name" value="HAD-like"/>
    <property type="match status" value="1"/>
</dbReference>
<name>A0A4R3MZR1_9GAMM</name>
<dbReference type="Pfam" id="PF00702">
    <property type="entry name" value="Hydrolase"/>
    <property type="match status" value="1"/>
</dbReference>
<dbReference type="GO" id="GO:0016787">
    <property type="term" value="F:hydrolase activity"/>
    <property type="evidence" value="ECO:0007669"/>
    <property type="project" value="UniProtKB-KW"/>
</dbReference>
<dbReference type="InterPro" id="IPR036412">
    <property type="entry name" value="HAD-like_sf"/>
</dbReference>
<dbReference type="SFLD" id="SFLDG01129">
    <property type="entry name" value="C1.5:_HAD__Beta-PGM__Phosphata"/>
    <property type="match status" value="1"/>
</dbReference>
<dbReference type="Gene3D" id="1.10.150.240">
    <property type="entry name" value="Putative phosphatase, domain 2"/>
    <property type="match status" value="1"/>
</dbReference>
<dbReference type="EMBL" id="SMAO01000003">
    <property type="protein sequence ID" value="TCT22220.1"/>
    <property type="molecule type" value="Genomic_DNA"/>
</dbReference>
<organism evidence="1 2">
    <name type="scientific">Thiobaca trueperi</name>
    <dbReference type="NCBI Taxonomy" id="127458"/>
    <lineage>
        <taxon>Bacteria</taxon>
        <taxon>Pseudomonadati</taxon>
        <taxon>Pseudomonadota</taxon>
        <taxon>Gammaproteobacteria</taxon>
        <taxon>Chromatiales</taxon>
        <taxon>Chromatiaceae</taxon>
        <taxon>Thiobaca</taxon>
    </lineage>
</organism>
<dbReference type="CDD" id="cd07528">
    <property type="entry name" value="HAD_CbbY-like"/>
    <property type="match status" value="1"/>
</dbReference>
<dbReference type="SFLD" id="SFLDG01135">
    <property type="entry name" value="C1.5.6:_HAD__Beta-PGM__Phospha"/>
    <property type="match status" value="1"/>
</dbReference>
<dbReference type="Gene3D" id="3.40.50.1000">
    <property type="entry name" value="HAD superfamily/HAD-like"/>
    <property type="match status" value="1"/>
</dbReference>
<dbReference type="SFLD" id="SFLDS00003">
    <property type="entry name" value="Haloacid_Dehalogenase"/>
    <property type="match status" value="1"/>
</dbReference>
<dbReference type="InterPro" id="IPR023214">
    <property type="entry name" value="HAD_sf"/>
</dbReference>
<proteinExistence type="predicted"/>
<gene>
    <name evidence="1" type="ORF">EDC35_103319</name>
</gene>
<evidence type="ECO:0000313" key="1">
    <source>
        <dbReference type="EMBL" id="TCT22220.1"/>
    </source>
</evidence>
<evidence type="ECO:0000313" key="2">
    <source>
        <dbReference type="Proteomes" id="UP000295717"/>
    </source>
</evidence>
<dbReference type="RefSeq" id="WP_132976614.1">
    <property type="nucleotide sequence ID" value="NZ_SMAO01000003.1"/>
</dbReference>
<dbReference type="PRINTS" id="PR00413">
    <property type="entry name" value="HADHALOGNASE"/>
</dbReference>
<dbReference type="OrthoDB" id="9782449at2"/>
<keyword evidence="2" id="KW-1185">Reference proteome</keyword>
<dbReference type="SFLD" id="SFLDF00035">
    <property type="entry name" value="phosphoglycolate_phosphatase"/>
    <property type="match status" value="1"/>
</dbReference>
<dbReference type="AlphaFoldDB" id="A0A4R3MZR1"/>
<dbReference type="PANTHER" id="PTHR42896">
    <property type="entry name" value="XYLULOSE-1,5-BISPHOSPHATE (XUBP) PHOSPHATASE"/>
    <property type="match status" value="1"/>
</dbReference>
<dbReference type="Proteomes" id="UP000295717">
    <property type="component" value="Unassembled WGS sequence"/>
</dbReference>
<dbReference type="NCBIfam" id="TIGR01509">
    <property type="entry name" value="HAD-SF-IA-v3"/>
    <property type="match status" value="1"/>
</dbReference>